<comment type="caution">
    <text evidence="1">The sequence shown here is derived from an EMBL/GenBank/DDBJ whole genome shotgun (WGS) entry which is preliminary data.</text>
</comment>
<sequence length="54" mass="6249">MGSYIVHAHQRSLLSESLRMVEKDNGRCGLHFLYPIVSKTFICLLVLRESREQS</sequence>
<dbReference type="EMBL" id="CM047906">
    <property type="protein sequence ID" value="KAJ0085272.1"/>
    <property type="molecule type" value="Genomic_DNA"/>
</dbReference>
<accession>A0ACC1AER2</accession>
<protein>
    <submittedName>
        <fullName evidence="1">Uncharacterized protein</fullName>
    </submittedName>
</protein>
<evidence type="ECO:0000313" key="2">
    <source>
        <dbReference type="Proteomes" id="UP001164250"/>
    </source>
</evidence>
<organism evidence="1 2">
    <name type="scientific">Pistacia atlantica</name>
    <dbReference type="NCBI Taxonomy" id="434234"/>
    <lineage>
        <taxon>Eukaryota</taxon>
        <taxon>Viridiplantae</taxon>
        <taxon>Streptophyta</taxon>
        <taxon>Embryophyta</taxon>
        <taxon>Tracheophyta</taxon>
        <taxon>Spermatophyta</taxon>
        <taxon>Magnoliopsida</taxon>
        <taxon>eudicotyledons</taxon>
        <taxon>Gunneridae</taxon>
        <taxon>Pentapetalae</taxon>
        <taxon>rosids</taxon>
        <taxon>malvids</taxon>
        <taxon>Sapindales</taxon>
        <taxon>Anacardiaceae</taxon>
        <taxon>Pistacia</taxon>
    </lineage>
</organism>
<name>A0ACC1AER2_9ROSI</name>
<evidence type="ECO:0000313" key="1">
    <source>
        <dbReference type="EMBL" id="KAJ0085272.1"/>
    </source>
</evidence>
<proteinExistence type="predicted"/>
<reference evidence="2" key="1">
    <citation type="journal article" date="2023" name="G3 (Bethesda)">
        <title>Genome assembly and association tests identify interacting loci associated with vigor, precocity, and sex in interspecific pistachio rootstocks.</title>
        <authorList>
            <person name="Palmer W."/>
            <person name="Jacygrad E."/>
            <person name="Sagayaradj S."/>
            <person name="Cavanaugh K."/>
            <person name="Han R."/>
            <person name="Bertier L."/>
            <person name="Beede B."/>
            <person name="Kafkas S."/>
            <person name="Golino D."/>
            <person name="Preece J."/>
            <person name="Michelmore R."/>
        </authorList>
    </citation>
    <scope>NUCLEOTIDE SEQUENCE [LARGE SCALE GENOMIC DNA]</scope>
</reference>
<gene>
    <name evidence="1" type="ORF">Patl1_09339</name>
</gene>
<dbReference type="Proteomes" id="UP001164250">
    <property type="component" value="Chromosome 10"/>
</dbReference>
<keyword evidence="2" id="KW-1185">Reference proteome</keyword>